<dbReference type="FunCoup" id="A0A7M7HEQ9">
    <property type="interactions" value="1"/>
</dbReference>
<dbReference type="RefSeq" id="XP_011668671.1">
    <property type="nucleotide sequence ID" value="XM_011670369.2"/>
</dbReference>
<dbReference type="SUPFAM" id="SSF53098">
    <property type="entry name" value="Ribonuclease H-like"/>
    <property type="match status" value="1"/>
</dbReference>
<evidence type="ECO:0000256" key="3">
    <source>
        <dbReference type="ARBA" id="ARBA00022771"/>
    </source>
</evidence>
<dbReference type="SUPFAM" id="SSF57667">
    <property type="entry name" value="beta-beta-alpha zinc fingers"/>
    <property type="match status" value="2"/>
</dbReference>
<protein>
    <recommendedName>
        <fullName evidence="9">BED-type domain-containing protein</fullName>
    </recommendedName>
</protein>
<dbReference type="GO" id="GO:0046983">
    <property type="term" value="F:protein dimerization activity"/>
    <property type="evidence" value="ECO:0007669"/>
    <property type="project" value="InterPro"/>
</dbReference>
<evidence type="ECO:0000256" key="4">
    <source>
        <dbReference type="ARBA" id="ARBA00022833"/>
    </source>
</evidence>
<dbReference type="InParanoid" id="A0A7M7HEQ9"/>
<keyword evidence="3 7" id="KW-0863">Zinc-finger</keyword>
<dbReference type="SMART" id="SM00614">
    <property type="entry name" value="ZnF_BED"/>
    <property type="match status" value="2"/>
</dbReference>
<dbReference type="InterPro" id="IPR036236">
    <property type="entry name" value="Znf_C2H2_sf"/>
</dbReference>
<feature type="domain" description="BED-type" evidence="9">
    <location>
        <begin position="3"/>
        <end position="53"/>
    </location>
</feature>
<dbReference type="InterPro" id="IPR003656">
    <property type="entry name" value="Znf_BED"/>
</dbReference>
<dbReference type="GO" id="GO:0006357">
    <property type="term" value="P:regulation of transcription by RNA polymerase II"/>
    <property type="evidence" value="ECO:0000318"/>
    <property type="project" value="GO_Central"/>
</dbReference>
<keyword evidence="6" id="KW-0539">Nucleus</keyword>
<evidence type="ECO:0000256" key="5">
    <source>
        <dbReference type="ARBA" id="ARBA00023125"/>
    </source>
</evidence>
<feature type="region of interest" description="Disordered" evidence="8">
    <location>
        <begin position="39"/>
        <end position="95"/>
    </location>
</feature>
<feature type="domain" description="BED-type" evidence="9">
    <location>
        <begin position="102"/>
        <end position="152"/>
    </location>
</feature>
<keyword evidence="4" id="KW-0862">Zinc</keyword>
<dbReference type="InterPro" id="IPR012337">
    <property type="entry name" value="RNaseH-like_sf"/>
</dbReference>
<sequence length="689" mass="77062">MPKTKSFVWNHFEKLHDKATKCKICNAILAYHDSPGSMSNHLTHKHPTVSRSTTSQKSLSPRDSTASRSTTSQKSNSPRDSTASRSTTSQKSLIPHHFIMPKAKSFVWNHFEKLNDKETKCKICNTILAYHHSTGSMISHINFKHPNVSRSTTGPRSHQDKMPTSMRKETGSPPRSSKITKLIASMIGEVNLPISMVEEPSFRELLRYIEPEYTAPSQKSMTSQLRLLYDTKKANIKADLTNAASVAVTIDSWTSRTQEGYMTLTAHMVDEQWQSHALVLETSPVVAVDDEGSTIPDRHIKVMLADQLRRVVEDWGLLEKVSAVVHDNGTNMKDIGMDALLVIDVGCAAHTLQLAVNRGIESSFQISTMIRAANRLVCHFKHSAIAAKALEMKQDSKGQQKKKLVSSVATRWNSVLDMLERLIEVRWSISCVLSDRNVTTLAEATDLEMTANQWSLAETFIPCLKPLKVAAAVLSAEENLSCSVVHPIISGLLQNHLVVNMDDGEVIRNFKDMTRDQLESLFRQPDYHVRTAAMGAAVDPRYKDLNFLHLADKEKIRTELLRCLEALQEVRDNAEPDVDDEDAADPELGIDFLMGTTAGPARERSADEEYDEFLSQMPVQLTVNPLTWWQGNYGRFPLLQQLARKYLAIPATSVPSERVFSAAGSIVTAKRSCLLPENLDMLIFLSENK</sequence>
<organism evidence="10 11">
    <name type="scientific">Strongylocentrotus purpuratus</name>
    <name type="common">Purple sea urchin</name>
    <dbReference type="NCBI Taxonomy" id="7668"/>
    <lineage>
        <taxon>Eukaryota</taxon>
        <taxon>Metazoa</taxon>
        <taxon>Echinodermata</taxon>
        <taxon>Eleutherozoa</taxon>
        <taxon>Echinozoa</taxon>
        <taxon>Echinoidea</taxon>
        <taxon>Euechinoidea</taxon>
        <taxon>Echinacea</taxon>
        <taxon>Camarodonta</taxon>
        <taxon>Echinidea</taxon>
        <taxon>Strongylocentrotidae</taxon>
        <taxon>Strongylocentrotus</taxon>
    </lineage>
</organism>
<dbReference type="AlphaFoldDB" id="A0A7M7HEQ9"/>
<feature type="region of interest" description="Disordered" evidence="8">
    <location>
        <begin position="148"/>
        <end position="176"/>
    </location>
</feature>
<dbReference type="PANTHER" id="PTHR46169">
    <property type="entry name" value="DNA REPLICATION-RELATED ELEMENT FACTOR, ISOFORM A"/>
    <property type="match status" value="1"/>
</dbReference>
<dbReference type="OrthoDB" id="1607513at2759"/>
<evidence type="ECO:0000256" key="8">
    <source>
        <dbReference type="SAM" id="MobiDB-lite"/>
    </source>
</evidence>
<name>A0A7M7HEQ9_STRPU</name>
<dbReference type="GO" id="GO:0008270">
    <property type="term" value="F:zinc ion binding"/>
    <property type="evidence" value="ECO:0007669"/>
    <property type="project" value="UniProtKB-KW"/>
</dbReference>
<dbReference type="PROSITE" id="PS50808">
    <property type="entry name" value="ZF_BED"/>
    <property type="match status" value="2"/>
</dbReference>
<evidence type="ECO:0000256" key="6">
    <source>
        <dbReference type="ARBA" id="ARBA00023242"/>
    </source>
</evidence>
<evidence type="ECO:0000259" key="9">
    <source>
        <dbReference type="PROSITE" id="PS50808"/>
    </source>
</evidence>
<dbReference type="GO" id="GO:0003677">
    <property type="term" value="F:DNA binding"/>
    <property type="evidence" value="ECO:0007669"/>
    <property type="project" value="UniProtKB-KW"/>
</dbReference>
<keyword evidence="2" id="KW-0479">Metal-binding</keyword>
<dbReference type="GeneID" id="105440352"/>
<feature type="compositionally biased region" description="Polar residues" evidence="8">
    <location>
        <begin position="49"/>
        <end position="92"/>
    </location>
</feature>
<comment type="subcellular location">
    <subcellularLocation>
        <location evidence="1">Nucleus</location>
    </subcellularLocation>
</comment>
<dbReference type="Proteomes" id="UP000007110">
    <property type="component" value="Unassembled WGS sequence"/>
</dbReference>
<accession>A0A7M7HEQ9</accession>
<reference evidence="11" key="1">
    <citation type="submission" date="2015-02" db="EMBL/GenBank/DDBJ databases">
        <title>Genome sequencing for Strongylocentrotus purpuratus.</title>
        <authorList>
            <person name="Murali S."/>
            <person name="Liu Y."/>
            <person name="Vee V."/>
            <person name="English A."/>
            <person name="Wang M."/>
            <person name="Skinner E."/>
            <person name="Han Y."/>
            <person name="Muzny D.M."/>
            <person name="Worley K.C."/>
            <person name="Gibbs R.A."/>
        </authorList>
    </citation>
    <scope>NUCLEOTIDE SEQUENCE</scope>
</reference>
<evidence type="ECO:0000256" key="2">
    <source>
        <dbReference type="ARBA" id="ARBA00022723"/>
    </source>
</evidence>
<dbReference type="InterPro" id="IPR052717">
    <property type="entry name" value="Vacuolar_transposase_reg"/>
</dbReference>
<dbReference type="Pfam" id="PF02892">
    <property type="entry name" value="zf-BED"/>
    <property type="match status" value="2"/>
</dbReference>
<evidence type="ECO:0000256" key="1">
    <source>
        <dbReference type="ARBA" id="ARBA00004123"/>
    </source>
</evidence>
<evidence type="ECO:0000313" key="10">
    <source>
        <dbReference type="EnsemblMetazoa" id="XP_011668671"/>
    </source>
</evidence>
<evidence type="ECO:0000256" key="7">
    <source>
        <dbReference type="PROSITE-ProRule" id="PRU00027"/>
    </source>
</evidence>
<dbReference type="GO" id="GO:0005634">
    <property type="term" value="C:nucleus"/>
    <property type="evidence" value="ECO:0000318"/>
    <property type="project" value="GO_Central"/>
</dbReference>
<feature type="compositionally biased region" description="Basic and acidic residues" evidence="8">
    <location>
        <begin position="157"/>
        <end position="170"/>
    </location>
</feature>
<dbReference type="InterPro" id="IPR008906">
    <property type="entry name" value="HATC_C_dom"/>
</dbReference>
<evidence type="ECO:0000313" key="11">
    <source>
        <dbReference type="Proteomes" id="UP000007110"/>
    </source>
</evidence>
<keyword evidence="11" id="KW-1185">Reference proteome</keyword>
<dbReference type="OMA" id="DTKNTMM"/>
<dbReference type="Pfam" id="PF05699">
    <property type="entry name" value="Dimer_Tnp_hAT"/>
    <property type="match status" value="1"/>
</dbReference>
<dbReference type="KEGG" id="spu:105440352"/>
<dbReference type="EnsemblMetazoa" id="XM_011670369">
    <property type="protein sequence ID" value="XP_011668671"/>
    <property type="gene ID" value="LOC105440352"/>
</dbReference>
<keyword evidence="5" id="KW-0238">DNA-binding</keyword>
<reference evidence="10" key="2">
    <citation type="submission" date="2021-01" db="UniProtKB">
        <authorList>
            <consortium name="EnsemblMetazoa"/>
        </authorList>
    </citation>
    <scope>IDENTIFICATION</scope>
</reference>
<dbReference type="PANTHER" id="PTHR46169:SF29">
    <property type="entry name" value="DNA REPLICATION-RELATED ELEMENT FACTOR, ISOFORM A"/>
    <property type="match status" value="1"/>
</dbReference>
<proteinExistence type="predicted"/>